<keyword evidence="2" id="KW-0862">Zinc</keyword>
<evidence type="ECO:0000256" key="3">
    <source>
        <dbReference type="PROSITE-ProRule" id="PRU00175"/>
    </source>
</evidence>
<evidence type="ECO:0000259" key="5">
    <source>
        <dbReference type="PROSITE" id="PS50089"/>
    </source>
</evidence>
<protein>
    <recommendedName>
        <fullName evidence="9">PDZ domain-containing protein</fullName>
    </recommendedName>
</protein>
<evidence type="ECO:0008006" key="9">
    <source>
        <dbReference type="Google" id="ProtNLM"/>
    </source>
</evidence>
<dbReference type="AlphaFoldDB" id="A0A8S1C3U1"/>
<dbReference type="CDD" id="cd00136">
    <property type="entry name" value="PDZ_canonical"/>
    <property type="match status" value="1"/>
</dbReference>
<dbReference type="InterPro" id="IPR001478">
    <property type="entry name" value="PDZ"/>
</dbReference>
<evidence type="ECO:0000313" key="8">
    <source>
        <dbReference type="Proteomes" id="UP000494165"/>
    </source>
</evidence>
<dbReference type="OrthoDB" id="10009200at2759"/>
<proteinExistence type="predicted"/>
<sequence length="237" mass="25979">MADEACGKTLELTLTNAGNPSFGFTLSRSKVEPYPKVDVVESGSAADEGGLHQGDVVFEINGCRLLGCSLDCVLRIIATSTHRLQLTLWRPKEYHPDLDLAKTLLKVAQLLSCPICLREVALQPRQCRNGHVMCSRCAVRSPKGCCPMCRVFLGRPANNRLALPGARCLLAEKMVAVMRTDGDGINHKADANNDENKDRENSLRRDAAKRKSHHSDVNSGKSAGKLHLVTRLVRALR</sequence>
<organism evidence="7 8">
    <name type="scientific">Cloeon dipterum</name>
    <dbReference type="NCBI Taxonomy" id="197152"/>
    <lineage>
        <taxon>Eukaryota</taxon>
        <taxon>Metazoa</taxon>
        <taxon>Ecdysozoa</taxon>
        <taxon>Arthropoda</taxon>
        <taxon>Hexapoda</taxon>
        <taxon>Insecta</taxon>
        <taxon>Pterygota</taxon>
        <taxon>Palaeoptera</taxon>
        <taxon>Ephemeroptera</taxon>
        <taxon>Pisciforma</taxon>
        <taxon>Baetidae</taxon>
        <taxon>Cloeon</taxon>
    </lineage>
</organism>
<feature type="domain" description="RING-type" evidence="5">
    <location>
        <begin position="113"/>
        <end position="150"/>
    </location>
</feature>
<keyword evidence="1 3" id="KW-0479">Metal-binding</keyword>
<comment type="caution">
    <text evidence="7">The sequence shown here is derived from an EMBL/GenBank/DDBJ whole genome shotgun (WGS) entry which is preliminary data.</text>
</comment>
<dbReference type="SUPFAM" id="SSF50156">
    <property type="entry name" value="PDZ domain-like"/>
    <property type="match status" value="1"/>
</dbReference>
<evidence type="ECO:0000313" key="7">
    <source>
        <dbReference type="EMBL" id="CAB3362751.1"/>
    </source>
</evidence>
<name>A0A8S1C3U1_9INSE</name>
<dbReference type="Proteomes" id="UP000494165">
    <property type="component" value="Unassembled WGS sequence"/>
</dbReference>
<keyword evidence="8" id="KW-1185">Reference proteome</keyword>
<evidence type="ECO:0000259" key="6">
    <source>
        <dbReference type="PROSITE" id="PS50106"/>
    </source>
</evidence>
<dbReference type="InterPro" id="IPR036034">
    <property type="entry name" value="PDZ_sf"/>
</dbReference>
<reference evidence="7 8" key="1">
    <citation type="submission" date="2020-04" db="EMBL/GenBank/DDBJ databases">
        <authorList>
            <person name="Alioto T."/>
            <person name="Alioto T."/>
            <person name="Gomez Garrido J."/>
        </authorList>
    </citation>
    <scope>NUCLEOTIDE SEQUENCE [LARGE SCALE GENOMIC DNA]</scope>
</reference>
<dbReference type="Gene3D" id="2.30.42.10">
    <property type="match status" value="1"/>
</dbReference>
<evidence type="ECO:0000256" key="1">
    <source>
        <dbReference type="ARBA" id="ARBA00022771"/>
    </source>
</evidence>
<dbReference type="GO" id="GO:0008270">
    <property type="term" value="F:zinc ion binding"/>
    <property type="evidence" value="ECO:0007669"/>
    <property type="project" value="UniProtKB-KW"/>
</dbReference>
<feature type="domain" description="PDZ" evidence="6">
    <location>
        <begin position="9"/>
        <end position="92"/>
    </location>
</feature>
<gene>
    <name evidence="7" type="ORF">CLODIP_2_CD14353</name>
</gene>
<evidence type="ECO:0000256" key="4">
    <source>
        <dbReference type="SAM" id="MobiDB-lite"/>
    </source>
</evidence>
<feature type="compositionally biased region" description="Basic and acidic residues" evidence="4">
    <location>
        <begin position="183"/>
        <end position="206"/>
    </location>
</feature>
<dbReference type="SMART" id="SM00228">
    <property type="entry name" value="PDZ"/>
    <property type="match status" value="1"/>
</dbReference>
<dbReference type="SUPFAM" id="SSF57850">
    <property type="entry name" value="RING/U-box"/>
    <property type="match status" value="1"/>
</dbReference>
<dbReference type="InterPro" id="IPR013083">
    <property type="entry name" value="Znf_RING/FYVE/PHD"/>
</dbReference>
<accession>A0A8S1C3U1</accession>
<dbReference type="InterPro" id="IPR001841">
    <property type="entry name" value="Znf_RING"/>
</dbReference>
<dbReference type="PROSITE" id="PS50106">
    <property type="entry name" value="PDZ"/>
    <property type="match status" value="1"/>
</dbReference>
<keyword evidence="1 3" id="KW-0863">Zinc-finger</keyword>
<evidence type="ECO:0000256" key="2">
    <source>
        <dbReference type="ARBA" id="ARBA00022833"/>
    </source>
</evidence>
<dbReference type="Pfam" id="PF00595">
    <property type="entry name" value="PDZ"/>
    <property type="match status" value="1"/>
</dbReference>
<dbReference type="PROSITE" id="PS50089">
    <property type="entry name" value="ZF_RING_2"/>
    <property type="match status" value="1"/>
</dbReference>
<feature type="region of interest" description="Disordered" evidence="4">
    <location>
        <begin position="183"/>
        <end position="223"/>
    </location>
</feature>
<dbReference type="Gene3D" id="3.30.40.10">
    <property type="entry name" value="Zinc/RING finger domain, C3HC4 (zinc finger)"/>
    <property type="match status" value="1"/>
</dbReference>
<dbReference type="EMBL" id="CADEPI010000009">
    <property type="protein sequence ID" value="CAB3362751.1"/>
    <property type="molecule type" value="Genomic_DNA"/>
</dbReference>